<accession>A0A399FAZ0</accession>
<dbReference type="OrthoDB" id="9785699at2"/>
<keyword evidence="2" id="KW-0408">Iron</keyword>
<reference evidence="5 6" key="1">
    <citation type="submission" date="2018-08" db="EMBL/GenBank/DDBJ databases">
        <title>Meiothermus granaticius genome AF-68 sequencing project.</title>
        <authorList>
            <person name="Da Costa M.S."/>
            <person name="Albuquerque L."/>
            <person name="Raposo P."/>
            <person name="Froufe H.J.C."/>
            <person name="Barroso C.S."/>
            <person name="Egas C."/>
        </authorList>
    </citation>
    <scope>NUCLEOTIDE SEQUENCE [LARGE SCALE GENOMIC DNA]</scope>
    <source>
        <strain evidence="5 6">AF-68</strain>
    </source>
</reference>
<dbReference type="PANTHER" id="PTHR43432">
    <property type="entry name" value="SLR0285 PROTEIN"/>
    <property type="match status" value="1"/>
</dbReference>
<name>A0A399FAZ0_9DEIN</name>
<dbReference type="EMBL" id="QWLB01000007">
    <property type="protein sequence ID" value="RIH93293.1"/>
    <property type="molecule type" value="Genomic_DNA"/>
</dbReference>
<comment type="caution">
    <text evidence="5">The sequence shown here is derived from an EMBL/GenBank/DDBJ whole genome shotgun (WGS) entry which is preliminary data.</text>
</comment>
<dbReference type="Gene3D" id="3.80.30.30">
    <property type="match status" value="1"/>
</dbReference>
<organism evidence="5 6">
    <name type="scientific">Meiothermus granaticius NBRC 107808</name>
    <dbReference type="NCBI Taxonomy" id="1227551"/>
    <lineage>
        <taxon>Bacteria</taxon>
        <taxon>Thermotogati</taxon>
        <taxon>Deinococcota</taxon>
        <taxon>Deinococci</taxon>
        <taxon>Thermales</taxon>
        <taxon>Thermaceae</taxon>
        <taxon>Meiothermus</taxon>
    </lineage>
</organism>
<evidence type="ECO:0000313" key="6">
    <source>
        <dbReference type="Proteomes" id="UP000266178"/>
    </source>
</evidence>
<dbReference type="GO" id="GO:0046872">
    <property type="term" value="F:metal ion binding"/>
    <property type="evidence" value="ECO:0007669"/>
    <property type="project" value="UniProtKB-KW"/>
</dbReference>
<dbReference type="GO" id="GO:0051536">
    <property type="term" value="F:iron-sulfur cluster binding"/>
    <property type="evidence" value="ECO:0007669"/>
    <property type="project" value="UniProtKB-KW"/>
</dbReference>
<dbReference type="RefSeq" id="WP_119356252.1">
    <property type="nucleotide sequence ID" value="NZ_BJXM01000002.1"/>
</dbReference>
<sequence length="365" mass="41223">MGPSVKLHKTLVGRGAASNPSPRFERFQASLDPTDDYFEPQDLKTETHYFHDRTRSLITYNDSPDIGFRASANPYRGCEHGCAYCYARPTHEYLGFSAGLDFESRILVKLEAPELLRRELSAKGWQPQPVAFSGVTDIYQPVERRLELTRRCLEVFLEFRNPVALITKNYLVTRDLDLLRELAQFQGVAVTLSLTTLDEELRRVMEPRTSSPKRRLQAVELLAKAGVPVGVLNAPIIPGLTDREIPALVQAAADAGASWVGYNILHLPYGLKDLFVDWLQRHFPDRANKVLGRIRDVRGGQLNDPRFGYRMVGEGPYAEQIRALHRSACRRAGLPRARPQLSTEHFRVPGQAVQPGLFDPDPRVR</sequence>
<dbReference type="Proteomes" id="UP000266178">
    <property type="component" value="Unassembled WGS sequence"/>
</dbReference>
<dbReference type="SUPFAM" id="SSF102114">
    <property type="entry name" value="Radical SAM enzymes"/>
    <property type="match status" value="1"/>
</dbReference>
<dbReference type="Pfam" id="PF04055">
    <property type="entry name" value="Radical_SAM"/>
    <property type="match status" value="1"/>
</dbReference>
<keyword evidence="1" id="KW-0479">Metal-binding</keyword>
<feature type="domain" description="Radical SAM core" evidence="4">
    <location>
        <begin position="64"/>
        <end position="301"/>
    </location>
</feature>
<dbReference type="SMART" id="SM00729">
    <property type="entry name" value="Elp3"/>
    <property type="match status" value="1"/>
</dbReference>
<proteinExistence type="predicted"/>
<gene>
    <name evidence="5" type="ORF">Mgrana_00736</name>
</gene>
<dbReference type="InterPro" id="IPR007197">
    <property type="entry name" value="rSAM"/>
</dbReference>
<dbReference type="InterPro" id="IPR040086">
    <property type="entry name" value="MJ0683-like"/>
</dbReference>
<evidence type="ECO:0000256" key="3">
    <source>
        <dbReference type="ARBA" id="ARBA00023014"/>
    </source>
</evidence>
<dbReference type="SFLD" id="SFLDS00029">
    <property type="entry name" value="Radical_SAM"/>
    <property type="match status" value="1"/>
</dbReference>
<dbReference type="PANTHER" id="PTHR43432:SF3">
    <property type="entry name" value="SLR0285 PROTEIN"/>
    <property type="match status" value="1"/>
</dbReference>
<evidence type="ECO:0000256" key="1">
    <source>
        <dbReference type="ARBA" id="ARBA00022723"/>
    </source>
</evidence>
<evidence type="ECO:0000256" key="2">
    <source>
        <dbReference type="ARBA" id="ARBA00023004"/>
    </source>
</evidence>
<dbReference type="NCBIfam" id="NF033668">
    <property type="entry name" value="rSAM_PA0069"/>
    <property type="match status" value="1"/>
</dbReference>
<keyword evidence="3" id="KW-0411">Iron-sulfur</keyword>
<dbReference type="SFLD" id="SFLDG01084">
    <property type="entry name" value="Uncharacterised_Radical_SAM_Su"/>
    <property type="match status" value="1"/>
</dbReference>
<dbReference type="InterPro" id="IPR006638">
    <property type="entry name" value="Elp3/MiaA/NifB-like_rSAM"/>
</dbReference>
<dbReference type="GO" id="GO:0003824">
    <property type="term" value="F:catalytic activity"/>
    <property type="evidence" value="ECO:0007669"/>
    <property type="project" value="InterPro"/>
</dbReference>
<dbReference type="CDD" id="cd01335">
    <property type="entry name" value="Radical_SAM"/>
    <property type="match status" value="1"/>
</dbReference>
<evidence type="ECO:0000313" key="5">
    <source>
        <dbReference type="EMBL" id="RIH93293.1"/>
    </source>
</evidence>
<dbReference type="InterPro" id="IPR058240">
    <property type="entry name" value="rSAM_sf"/>
</dbReference>
<keyword evidence="6" id="KW-1185">Reference proteome</keyword>
<evidence type="ECO:0000259" key="4">
    <source>
        <dbReference type="PROSITE" id="PS51918"/>
    </source>
</evidence>
<protein>
    <submittedName>
        <fullName evidence="5">Radical SAM mobile pair protein B</fullName>
    </submittedName>
</protein>
<dbReference type="AlphaFoldDB" id="A0A399FAZ0"/>
<dbReference type="PROSITE" id="PS51918">
    <property type="entry name" value="RADICAL_SAM"/>
    <property type="match status" value="1"/>
</dbReference>